<keyword evidence="2" id="KW-1185">Reference proteome</keyword>
<dbReference type="InterPro" id="IPR039782">
    <property type="entry name" value="VPS13B"/>
</dbReference>
<dbReference type="PANTHER" id="PTHR12517">
    <property type="entry name" value="VACUOLAR PROTEIN SORTING-ASSOCIATED PROTEIN 13B"/>
    <property type="match status" value="1"/>
</dbReference>
<dbReference type="VEuPathDB" id="VectorBase:AMAM001672"/>
<dbReference type="PANTHER" id="PTHR12517:SF0">
    <property type="entry name" value="INTERMEMBRANE LIPID TRANSFER PROTEIN VPS13B"/>
    <property type="match status" value="1"/>
</dbReference>
<dbReference type="Proteomes" id="UP000075901">
    <property type="component" value="Unassembled WGS sequence"/>
</dbReference>
<evidence type="ECO:0000313" key="1">
    <source>
        <dbReference type="EnsemblMetazoa" id="AMAM001672-PA"/>
    </source>
</evidence>
<name>A0A182S893_9DIPT</name>
<sequence>MLKTYFSFQIMNLVLTSLTENKVRIFILASQFIVTNYSSIDLHCWSFALPSNERLEQFKLSNSGPHSCCYSLLKNGVKSENPKGTVLTMLNNVSHRKGKIKSNANFNNYLTIYQRRENGSEFSAPILLNKPIARKCLSVPQEDPADRRRQHQALSLSIVSHQGQQHVSIYNDPCPSYAIENRTDFNMYVAQSDTVQSNKAATAVPETVESNFSWFQTVGSRQTVFYTPPALDDHFPEPQETTEIALIFACVSGSAIRWSHPVKIDEDKSIFLNIPLYGDLKLAMKVRNRTTVLVIDYISQDLEFSAK</sequence>
<evidence type="ECO:0000313" key="2">
    <source>
        <dbReference type="Proteomes" id="UP000075901"/>
    </source>
</evidence>
<reference evidence="1" key="2">
    <citation type="submission" date="2020-05" db="UniProtKB">
        <authorList>
            <consortium name="EnsemblMetazoa"/>
        </authorList>
    </citation>
    <scope>IDENTIFICATION</scope>
    <source>
        <strain evidence="1">maculatus3</strain>
    </source>
</reference>
<dbReference type="AlphaFoldDB" id="A0A182S893"/>
<proteinExistence type="predicted"/>
<dbReference type="EnsemblMetazoa" id="AMAM001672-RA">
    <property type="protein sequence ID" value="AMAM001672-PA"/>
    <property type="gene ID" value="AMAM001672"/>
</dbReference>
<reference evidence="2" key="1">
    <citation type="submission" date="2013-09" db="EMBL/GenBank/DDBJ databases">
        <title>The Genome Sequence of Anopheles maculatus species B.</title>
        <authorList>
            <consortium name="The Broad Institute Genomics Platform"/>
            <person name="Neafsey D.E."/>
            <person name="Besansky N."/>
            <person name="Howell P."/>
            <person name="Walton C."/>
            <person name="Young S.K."/>
            <person name="Zeng Q."/>
            <person name="Gargeya S."/>
            <person name="Fitzgerald M."/>
            <person name="Haas B."/>
            <person name="Abouelleil A."/>
            <person name="Allen A.W."/>
            <person name="Alvarado L."/>
            <person name="Arachchi H.M."/>
            <person name="Berlin A.M."/>
            <person name="Chapman S.B."/>
            <person name="Gainer-Dewar J."/>
            <person name="Goldberg J."/>
            <person name="Griggs A."/>
            <person name="Gujja S."/>
            <person name="Hansen M."/>
            <person name="Howarth C."/>
            <person name="Imamovic A."/>
            <person name="Ireland A."/>
            <person name="Larimer J."/>
            <person name="McCowan C."/>
            <person name="Murphy C."/>
            <person name="Pearson M."/>
            <person name="Poon T.W."/>
            <person name="Priest M."/>
            <person name="Roberts A."/>
            <person name="Saif S."/>
            <person name="Shea T."/>
            <person name="Sisk P."/>
            <person name="Sykes S."/>
            <person name="Wortman J."/>
            <person name="Nusbaum C."/>
            <person name="Birren B."/>
        </authorList>
    </citation>
    <scope>NUCLEOTIDE SEQUENCE [LARGE SCALE GENOMIC DNA]</scope>
    <source>
        <strain evidence="2">maculatus3</strain>
    </source>
</reference>
<accession>A0A182S893</accession>
<organism evidence="1 2">
    <name type="scientific">Anopheles maculatus</name>
    <dbReference type="NCBI Taxonomy" id="74869"/>
    <lineage>
        <taxon>Eukaryota</taxon>
        <taxon>Metazoa</taxon>
        <taxon>Ecdysozoa</taxon>
        <taxon>Arthropoda</taxon>
        <taxon>Hexapoda</taxon>
        <taxon>Insecta</taxon>
        <taxon>Pterygota</taxon>
        <taxon>Neoptera</taxon>
        <taxon>Endopterygota</taxon>
        <taxon>Diptera</taxon>
        <taxon>Nematocera</taxon>
        <taxon>Culicoidea</taxon>
        <taxon>Culicidae</taxon>
        <taxon>Anophelinae</taxon>
        <taxon>Anopheles</taxon>
        <taxon>Anopheles maculatus group</taxon>
    </lineage>
</organism>
<protein>
    <submittedName>
        <fullName evidence="1">Uncharacterized protein</fullName>
    </submittedName>
</protein>